<dbReference type="EMBL" id="JACHHY010000013">
    <property type="protein sequence ID" value="MBB5019048.1"/>
    <property type="molecule type" value="Genomic_DNA"/>
</dbReference>
<feature type="transmembrane region" description="Helical" evidence="1">
    <location>
        <begin position="95"/>
        <end position="119"/>
    </location>
</feature>
<reference evidence="3 4" key="1">
    <citation type="submission" date="2020-08" db="EMBL/GenBank/DDBJ databases">
        <title>Genomic Encyclopedia of Type Strains, Phase IV (KMG-IV): sequencing the most valuable type-strain genomes for metagenomic binning, comparative biology and taxonomic classification.</title>
        <authorList>
            <person name="Goeker M."/>
        </authorList>
    </citation>
    <scope>NUCLEOTIDE SEQUENCE [LARGE SCALE GENOMIC DNA]</scope>
    <source>
        <strain evidence="3 4">DSM 27165</strain>
    </source>
</reference>
<dbReference type="Pfam" id="PF08487">
    <property type="entry name" value="VIT"/>
    <property type="match status" value="1"/>
</dbReference>
<proteinExistence type="predicted"/>
<comment type="caution">
    <text evidence="3">The sequence shown here is derived from an EMBL/GenBank/DDBJ whole genome shotgun (WGS) entry which is preliminary data.</text>
</comment>
<accession>A0A840MK68</accession>
<evidence type="ECO:0000313" key="3">
    <source>
        <dbReference type="EMBL" id="MBB5019048.1"/>
    </source>
</evidence>
<dbReference type="Proteomes" id="UP000575898">
    <property type="component" value="Unassembled WGS sequence"/>
</dbReference>
<name>A0A840MK68_9PROT</name>
<keyword evidence="1" id="KW-1133">Transmembrane helix</keyword>
<dbReference type="InterPro" id="IPR013694">
    <property type="entry name" value="VIT"/>
</dbReference>
<gene>
    <name evidence="3" type="ORF">HNQ59_002346</name>
</gene>
<dbReference type="RefSeq" id="WP_184039240.1">
    <property type="nucleotide sequence ID" value="NZ_JACHHY010000013.1"/>
</dbReference>
<feature type="transmembrane region" description="Helical" evidence="1">
    <location>
        <begin position="69"/>
        <end position="89"/>
    </location>
</feature>
<feature type="domain" description="VIT" evidence="2">
    <location>
        <begin position="258"/>
        <end position="387"/>
    </location>
</feature>
<dbReference type="PROSITE" id="PS51468">
    <property type="entry name" value="VIT"/>
    <property type="match status" value="1"/>
</dbReference>
<protein>
    <recommendedName>
        <fullName evidence="2">VIT domain-containing protein</fullName>
    </recommendedName>
</protein>
<feature type="transmembrane region" description="Helical" evidence="1">
    <location>
        <begin position="139"/>
        <end position="159"/>
    </location>
</feature>
<keyword evidence="1" id="KW-0472">Membrane</keyword>
<keyword evidence="1" id="KW-0812">Transmembrane</keyword>
<keyword evidence="4" id="KW-1185">Reference proteome</keyword>
<organism evidence="3 4">
    <name type="scientific">Chitinivorax tropicus</name>
    <dbReference type="NCBI Taxonomy" id="714531"/>
    <lineage>
        <taxon>Bacteria</taxon>
        <taxon>Pseudomonadati</taxon>
        <taxon>Pseudomonadota</taxon>
        <taxon>Betaproteobacteria</taxon>
        <taxon>Chitinivorax</taxon>
    </lineage>
</organism>
<evidence type="ECO:0000256" key="1">
    <source>
        <dbReference type="SAM" id="Phobius"/>
    </source>
</evidence>
<sequence>MFRQVLLAICGFLLPLVTLLIEATTHMCRDTFFDPIPTPLHMLLVAIVPISNGLVLFSSEAWRRRHIRWLAVLNNVAMLVTVLYSILFAPLMPMSIFAILISGLGLLSLAPFFACIATWRVRQRLKSNPGFNHQPLPSLWRTGVVVMALLLLGNVPLLATRIGFNMATSSTPDWQRFGIRWLRLLGNEQHLLAWSYGIQPSQLDIAGALLVPSDVNTADLAQRVFYQVTGDTFFQRSAPQRHSPHEWHRFDETLDLAQGTDWIGGRIPGLSLTSSSLNGTLQTQSGSGYMEWTMHFRNETKQQQEARGQLLLPPGAVISRANLWIDGVPKEAAFGGRNEVRSAYQAVVSTKRDPLLVTTAGPDRVQFQLFPVQPDKQEMKIRLGISFPVQPTSRHRAQTQLPALLDRNFEIPEALRHQLILQADQPIQGGAAFPSSAQQPALAITAQLSDPQLGSPTAKVLSGHTLADTPAWQIDDHTPSTTLITQRAVERPRWRPSQVTIVVDGSGSMHKLPAALEHSLAALPKHIEWQLIAATDDPPTLGPLNVAMLKDLNFAGGQDNTPALLMAWQWAQAGPDRAVVWLHGAQPYPFSHTAPQLKAALANNPRQARLYSLQMQAGSHQLLNTLDNLPHLQTRQALNQPEQALQQLFQSWQVGQAEWILARQRESAPAAPPTGPRGEHLVRLWAQDEVRRLIPKAPQQAIQLAQQYQLVTPVSGAVVLENQQQYDDANLEPAQPGTVPTVPEPETWALILIVVGVLIWQGYRKARKP</sequence>
<evidence type="ECO:0000259" key="2">
    <source>
        <dbReference type="PROSITE" id="PS51468"/>
    </source>
</evidence>
<evidence type="ECO:0000313" key="4">
    <source>
        <dbReference type="Proteomes" id="UP000575898"/>
    </source>
</evidence>
<dbReference type="AlphaFoldDB" id="A0A840MK68"/>
<feature type="transmembrane region" description="Helical" evidence="1">
    <location>
        <begin position="38"/>
        <end position="57"/>
    </location>
</feature>